<keyword evidence="1" id="KW-0812">Transmembrane</keyword>
<protein>
    <submittedName>
        <fullName evidence="2">Uncharacterized protein</fullName>
    </submittedName>
</protein>
<keyword evidence="1" id="KW-0472">Membrane</keyword>
<dbReference type="AlphaFoldDB" id="A0A840AXJ4"/>
<organism evidence="2 3">
    <name type="scientific">Kaistia hirudinis</name>
    <dbReference type="NCBI Taxonomy" id="1293440"/>
    <lineage>
        <taxon>Bacteria</taxon>
        <taxon>Pseudomonadati</taxon>
        <taxon>Pseudomonadota</taxon>
        <taxon>Alphaproteobacteria</taxon>
        <taxon>Hyphomicrobiales</taxon>
        <taxon>Kaistiaceae</taxon>
        <taxon>Kaistia</taxon>
    </lineage>
</organism>
<sequence>MSGGHLIATVCIVAVFAAFMLALAYAERTTR</sequence>
<feature type="transmembrane region" description="Helical" evidence="1">
    <location>
        <begin position="6"/>
        <end position="26"/>
    </location>
</feature>
<evidence type="ECO:0000313" key="2">
    <source>
        <dbReference type="EMBL" id="MBB3932976.1"/>
    </source>
</evidence>
<proteinExistence type="predicted"/>
<keyword evidence="1" id="KW-1133">Transmembrane helix</keyword>
<evidence type="ECO:0000313" key="3">
    <source>
        <dbReference type="Proteomes" id="UP000553963"/>
    </source>
</evidence>
<reference evidence="2 3" key="1">
    <citation type="submission" date="2020-08" db="EMBL/GenBank/DDBJ databases">
        <title>Genomic Encyclopedia of Type Strains, Phase IV (KMG-IV): sequencing the most valuable type-strain genomes for metagenomic binning, comparative biology and taxonomic classification.</title>
        <authorList>
            <person name="Goeker M."/>
        </authorList>
    </citation>
    <scope>NUCLEOTIDE SEQUENCE [LARGE SCALE GENOMIC DNA]</scope>
    <source>
        <strain evidence="2 3">DSM 25966</strain>
    </source>
</reference>
<name>A0A840AXJ4_9HYPH</name>
<dbReference type="EMBL" id="JACIDS010000005">
    <property type="protein sequence ID" value="MBB3932976.1"/>
    <property type="molecule type" value="Genomic_DNA"/>
</dbReference>
<evidence type="ECO:0000256" key="1">
    <source>
        <dbReference type="SAM" id="Phobius"/>
    </source>
</evidence>
<comment type="caution">
    <text evidence="2">The sequence shown here is derived from an EMBL/GenBank/DDBJ whole genome shotgun (WGS) entry which is preliminary data.</text>
</comment>
<accession>A0A840AXJ4</accession>
<keyword evidence="3" id="KW-1185">Reference proteome</keyword>
<gene>
    <name evidence="2" type="ORF">GGR25_004040</name>
</gene>
<dbReference type="Proteomes" id="UP000553963">
    <property type="component" value="Unassembled WGS sequence"/>
</dbReference>